<dbReference type="Gene3D" id="3.40.50.620">
    <property type="entry name" value="HUPs"/>
    <property type="match status" value="1"/>
</dbReference>
<keyword evidence="1" id="KW-0028">Amino-acid biosynthesis</keyword>
<dbReference type="InterPro" id="IPR029055">
    <property type="entry name" value="Ntn_hydrolases_N"/>
</dbReference>
<keyword evidence="3" id="KW-0315">Glutamine amidotransferase</keyword>
<feature type="domain" description="Glutamine amidotransferase type-2" evidence="4">
    <location>
        <begin position="1"/>
        <end position="175"/>
    </location>
</feature>
<dbReference type="PANTHER" id="PTHR45937">
    <property type="entry name" value="ASPARAGINE SYNTHETASE DOMAIN-CONTAINING PROTEIN 1"/>
    <property type="match status" value="1"/>
</dbReference>
<dbReference type="GO" id="GO:0004066">
    <property type="term" value="F:asparagine synthase (glutamine-hydrolyzing) activity"/>
    <property type="evidence" value="ECO:0007669"/>
    <property type="project" value="InterPro"/>
</dbReference>
<dbReference type="GO" id="GO:0006529">
    <property type="term" value="P:asparagine biosynthetic process"/>
    <property type="evidence" value="ECO:0007669"/>
    <property type="project" value="UniProtKB-KW"/>
</dbReference>
<keyword evidence="2" id="KW-0061">Asparagine biosynthesis</keyword>
<evidence type="ECO:0000256" key="3">
    <source>
        <dbReference type="ARBA" id="ARBA00022962"/>
    </source>
</evidence>
<dbReference type="PROSITE" id="PS51278">
    <property type="entry name" value="GATASE_TYPE_2"/>
    <property type="match status" value="1"/>
</dbReference>
<dbReference type="STRING" id="1806994.A0A507BZ99"/>
<dbReference type="RefSeq" id="XP_031023909.1">
    <property type="nucleotide sequence ID" value="XM_031170184.1"/>
</dbReference>
<dbReference type="GeneID" id="42005481"/>
<proteinExistence type="predicted"/>
<dbReference type="EMBL" id="QEAO01000027">
    <property type="protein sequence ID" value="TPX32752.1"/>
    <property type="molecule type" value="Genomic_DNA"/>
</dbReference>
<dbReference type="Pfam" id="PF13537">
    <property type="entry name" value="GATase_7"/>
    <property type="match status" value="1"/>
</dbReference>
<dbReference type="InterPro" id="IPR017932">
    <property type="entry name" value="GATase_2_dom"/>
</dbReference>
<keyword evidence="6" id="KW-1185">Reference proteome</keyword>
<dbReference type="InterPro" id="IPR001962">
    <property type="entry name" value="Asn_synthase"/>
</dbReference>
<evidence type="ECO:0000313" key="5">
    <source>
        <dbReference type="EMBL" id="TPX32752.1"/>
    </source>
</evidence>
<dbReference type="OrthoDB" id="10252281at2759"/>
<dbReference type="AlphaFoldDB" id="A0A507BZ99"/>
<dbReference type="Proteomes" id="UP000319731">
    <property type="component" value="Unassembled WGS sequence"/>
</dbReference>
<dbReference type="Pfam" id="PF00733">
    <property type="entry name" value="Asn_synthase"/>
    <property type="match status" value="1"/>
</dbReference>
<evidence type="ECO:0000259" key="4">
    <source>
        <dbReference type="PROSITE" id="PS51278"/>
    </source>
</evidence>
<evidence type="ECO:0000256" key="1">
    <source>
        <dbReference type="ARBA" id="ARBA00022605"/>
    </source>
</evidence>
<dbReference type="CDD" id="cd01991">
    <property type="entry name" value="Asn_synthase_B_C"/>
    <property type="match status" value="1"/>
</dbReference>
<accession>A0A507BZ99</accession>
<sequence>MSRRGPDAVSTVSIPFLASSSNGKLSASVLSLRGNGLTRQPVKVGKLETSYFCWNGEVYRRRTADGHTAHMDDDIQGSDTQMMATLVMELGFEAALSQIHGEYATLLVNPDSTSNQHLWMARDRLGRRSLLWHREPGLAVVSSVGPVLSDRTQNAIDCLNFEEVPSDCIYSLQVTDTELVWTQCPHPVSLPAFNRVLPEPENIRILPSSDNVLPSVDYEEALTDSMNAISSAVSVRVLSAPTASSGKDARIAVLFSGGLDSSVLAYYAHVHLPLSEPIDLINVSFENPRTANDTEDIYDVPDRKTGRRALQELRRLAPNRQWQFVEVDVPFAKVTEYRSRIIDLMAPLNSVMDLSIALAFWFAARGIGHLRDNGNKLHPYTSAARVLLSGLGADEQLAGYSRHAGRFQSRSYAGLVNELAMDVERLPYRNLGRDDRIMADHGREVRFPFLDELVMNLWSSLPIYQKADLRLGKGIGDKLLLRWVAERVGLGSVATEAKRAVQFGSRTAKMMDNSKGHEHVMRT</sequence>
<dbReference type="Gene3D" id="3.60.20.10">
    <property type="entry name" value="Glutamine Phosphoribosylpyrophosphate, subunit 1, domain 1"/>
    <property type="match status" value="1"/>
</dbReference>
<protein>
    <recommendedName>
        <fullName evidence="4">Glutamine amidotransferase type-2 domain-containing protein</fullName>
    </recommendedName>
</protein>
<comment type="caution">
    <text evidence="5">The sequence shown here is derived from an EMBL/GenBank/DDBJ whole genome shotgun (WGS) entry which is preliminary data.</text>
</comment>
<dbReference type="SUPFAM" id="SSF52402">
    <property type="entry name" value="Adenine nucleotide alpha hydrolases-like"/>
    <property type="match status" value="1"/>
</dbReference>
<name>A0A507BZ99_9FUNG</name>
<gene>
    <name evidence="5" type="ORF">SmJEL517_g04256</name>
</gene>
<evidence type="ECO:0000256" key="2">
    <source>
        <dbReference type="ARBA" id="ARBA00022888"/>
    </source>
</evidence>
<dbReference type="PANTHER" id="PTHR45937:SF1">
    <property type="entry name" value="ASPARAGINE SYNTHETASE DOMAIN-CONTAINING PROTEIN 1"/>
    <property type="match status" value="1"/>
</dbReference>
<organism evidence="5 6">
    <name type="scientific">Synchytrium microbalum</name>
    <dbReference type="NCBI Taxonomy" id="1806994"/>
    <lineage>
        <taxon>Eukaryota</taxon>
        <taxon>Fungi</taxon>
        <taxon>Fungi incertae sedis</taxon>
        <taxon>Chytridiomycota</taxon>
        <taxon>Chytridiomycota incertae sedis</taxon>
        <taxon>Chytridiomycetes</taxon>
        <taxon>Synchytriales</taxon>
        <taxon>Synchytriaceae</taxon>
        <taxon>Synchytrium</taxon>
    </lineage>
</organism>
<dbReference type="SUPFAM" id="SSF56235">
    <property type="entry name" value="N-terminal nucleophile aminohydrolases (Ntn hydrolases)"/>
    <property type="match status" value="1"/>
</dbReference>
<dbReference type="InterPro" id="IPR014729">
    <property type="entry name" value="Rossmann-like_a/b/a_fold"/>
</dbReference>
<reference evidence="5 6" key="1">
    <citation type="journal article" date="2019" name="Sci. Rep.">
        <title>Comparative genomics of chytrid fungi reveal insights into the obligate biotrophic and pathogenic lifestyle of Synchytrium endobioticum.</title>
        <authorList>
            <person name="van de Vossenberg B.T.L.H."/>
            <person name="Warris S."/>
            <person name="Nguyen H.D.T."/>
            <person name="van Gent-Pelzer M.P.E."/>
            <person name="Joly D.L."/>
            <person name="van de Geest H.C."/>
            <person name="Bonants P.J.M."/>
            <person name="Smith D.S."/>
            <person name="Levesque C.A."/>
            <person name="van der Lee T.A.J."/>
        </authorList>
    </citation>
    <scope>NUCLEOTIDE SEQUENCE [LARGE SCALE GENOMIC DNA]</scope>
    <source>
        <strain evidence="5 6">JEL517</strain>
    </source>
</reference>
<evidence type="ECO:0000313" key="6">
    <source>
        <dbReference type="Proteomes" id="UP000319731"/>
    </source>
</evidence>
<dbReference type="InterPro" id="IPR051857">
    <property type="entry name" value="Asn_synthetase_domain"/>
</dbReference>